<dbReference type="CDD" id="cd00555">
    <property type="entry name" value="Maf"/>
    <property type="match status" value="1"/>
</dbReference>
<evidence type="ECO:0000313" key="3">
    <source>
        <dbReference type="EMBL" id="EDV24034.1"/>
    </source>
</evidence>
<dbReference type="Proteomes" id="UP000009022">
    <property type="component" value="Unassembled WGS sequence"/>
</dbReference>
<dbReference type="SUPFAM" id="SSF52972">
    <property type="entry name" value="ITPase-like"/>
    <property type="match status" value="1"/>
</dbReference>
<organism evidence="3 4">
    <name type="scientific">Trichoplax adhaerens</name>
    <name type="common">Trichoplax reptans</name>
    <dbReference type="NCBI Taxonomy" id="10228"/>
    <lineage>
        <taxon>Eukaryota</taxon>
        <taxon>Metazoa</taxon>
        <taxon>Placozoa</taxon>
        <taxon>Uniplacotomia</taxon>
        <taxon>Trichoplacea</taxon>
        <taxon>Trichoplacidae</taxon>
        <taxon>Trichoplax</taxon>
    </lineage>
</organism>
<dbReference type="GO" id="GO:0047429">
    <property type="term" value="F:nucleoside triphosphate diphosphatase activity"/>
    <property type="evidence" value="ECO:0000318"/>
    <property type="project" value="GO_Central"/>
</dbReference>
<dbReference type="GeneID" id="6754772"/>
<dbReference type="AlphaFoldDB" id="B3S0L9"/>
<dbReference type="STRING" id="10228.B3S0L9"/>
<dbReference type="CTD" id="6754772"/>
<comment type="cofactor">
    <cofactor evidence="1">
        <name>a divalent metal cation</name>
        <dbReference type="ChEBI" id="CHEBI:60240"/>
    </cofactor>
</comment>
<dbReference type="KEGG" id="tad:TRIADDRAFT_57097"/>
<evidence type="ECO:0000313" key="4">
    <source>
        <dbReference type="Proteomes" id="UP000009022"/>
    </source>
</evidence>
<dbReference type="InterPro" id="IPR029001">
    <property type="entry name" value="ITPase-like_fam"/>
</dbReference>
<evidence type="ECO:0000256" key="1">
    <source>
        <dbReference type="ARBA" id="ARBA00001968"/>
    </source>
</evidence>
<dbReference type="InParanoid" id="B3S0L9"/>
<keyword evidence="4" id="KW-1185">Reference proteome</keyword>
<dbReference type="Gene3D" id="3.90.950.10">
    <property type="match status" value="1"/>
</dbReference>
<proteinExistence type="predicted"/>
<dbReference type="PANTHER" id="PTHR43213:SF5">
    <property type="entry name" value="BIFUNCTIONAL DTTP_UTP PYROPHOSPHATASE_METHYLTRANSFERASE PROTEIN-RELATED"/>
    <property type="match status" value="1"/>
</dbReference>
<dbReference type="eggNOG" id="KOG1509">
    <property type="taxonomic scope" value="Eukaryota"/>
</dbReference>
<protein>
    <submittedName>
        <fullName evidence="3">Uncharacterized protein</fullName>
    </submittedName>
</protein>
<dbReference type="HOGENOM" id="CLU_040416_0_2_1"/>
<accession>B3S0L9</accession>
<sequence>MLEPVLSKLADKSIILASGSPRRHHLLNLIGLKFKAIPSNFEENLDKNLFALPSDYVKETAKQKAKEVASNLLEKGTRADLIIGADTVVVLGDQILEKPADERHAAQMLASLSSRSHYVCTGITLITDIEKESMNIVQFHEKTEVIMGELSHEVIEAYVKTGEPM</sequence>
<dbReference type="PIRSF" id="PIRSF006305">
    <property type="entry name" value="Maf"/>
    <property type="match status" value="1"/>
</dbReference>
<keyword evidence="2" id="KW-0378">Hydrolase</keyword>
<dbReference type="PhylomeDB" id="B3S0L9"/>
<dbReference type="OrthoDB" id="10267058at2759"/>
<dbReference type="InterPro" id="IPR003697">
    <property type="entry name" value="Maf-like"/>
</dbReference>
<dbReference type="EMBL" id="DS985246">
    <property type="protein sequence ID" value="EDV24034.1"/>
    <property type="molecule type" value="Genomic_DNA"/>
</dbReference>
<reference evidence="3 4" key="1">
    <citation type="journal article" date="2008" name="Nature">
        <title>The Trichoplax genome and the nature of placozoans.</title>
        <authorList>
            <person name="Srivastava M."/>
            <person name="Begovic E."/>
            <person name="Chapman J."/>
            <person name="Putnam N.H."/>
            <person name="Hellsten U."/>
            <person name="Kawashima T."/>
            <person name="Kuo A."/>
            <person name="Mitros T."/>
            <person name="Salamov A."/>
            <person name="Carpenter M.L."/>
            <person name="Signorovitch A.Y."/>
            <person name="Moreno M.A."/>
            <person name="Kamm K."/>
            <person name="Grimwood J."/>
            <person name="Schmutz J."/>
            <person name="Shapiro H."/>
            <person name="Grigoriev I.V."/>
            <person name="Buss L.W."/>
            <person name="Schierwater B."/>
            <person name="Dellaporta S.L."/>
            <person name="Rokhsar D.S."/>
        </authorList>
    </citation>
    <scope>NUCLEOTIDE SEQUENCE [LARGE SCALE GENOMIC DNA]</scope>
    <source>
        <strain evidence="3 4">Grell-BS-1999</strain>
    </source>
</reference>
<name>B3S0L9_TRIAD</name>
<dbReference type="NCBIfam" id="TIGR00172">
    <property type="entry name" value="maf"/>
    <property type="match status" value="1"/>
</dbReference>
<gene>
    <name evidence="3" type="ORF">TRIADDRAFT_57097</name>
</gene>
<dbReference type="OMA" id="RDQRMHK"/>
<evidence type="ECO:0000256" key="2">
    <source>
        <dbReference type="ARBA" id="ARBA00022801"/>
    </source>
</evidence>
<dbReference type="Pfam" id="PF02545">
    <property type="entry name" value="Maf"/>
    <property type="match status" value="1"/>
</dbReference>
<dbReference type="RefSeq" id="XP_002113560.1">
    <property type="nucleotide sequence ID" value="XM_002113524.1"/>
</dbReference>
<dbReference type="PANTHER" id="PTHR43213">
    <property type="entry name" value="BIFUNCTIONAL DTTP/UTP PYROPHOSPHATASE/METHYLTRANSFERASE PROTEIN-RELATED"/>
    <property type="match status" value="1"/>
</dbReference>